<accession>A0A9N9QN60</accession>
<feature type="compositionally biased region" description="Polar residues" evidence="1">
    <location>
        <begin position="323"/>
        <end position="334"/>
    </location>
</feature>
<feature type="compositionally biased region" description="Acidic residues" evidence="1">
    <location>
        <begin position="1"/>
        <end position="19"/>
    </location>
</feature>
<organism evidence="2 3">
    <name type="scientific">Ceutorhynchus assimilis</name>
    <name type="common">cabbage seed weevil</name>
    <dbReference type="NCBI Taxonomy" id="467358"/>
    <lineage>
        <taxon>Eukaryota</taxon>
        <taxon>Metazoa</taxon>
        <taxon>Ecdysozoa</taxon>
        <taxon>Arthropoda</taxon>
        <taxon>Hexapoda</taxon>
        <taxon>Insecta</taxon>
        <taxon>Pterygota</taxon>
        <taxon>Neoptera</taxon>
        <taxon>Endopterygota</taxon>
        <taxon>Coleoptera</taxon>
        <taxon>Polyphaga</taxon>
        <taxon>Cucujiformia</taxon>
        <taxon>Curculionidae</taxon>
        <taxon>Ceutorhynchinae</taxon>
        <taxon>Ceutorhynchus</taxon>
    </lineage>
</organism>
<dbReference type="OrthoDB" id="6772379at2759"/>
<feature type="compositionally biased region" description="Polar residues" evidence="1">
    <location>
        <begin position="846"/>
        <end position="858"/>
    </location>
</feature>
<evidence type="ECO:0000313" key="3">
    <source>
        <dbReference type="Proteomes" id="UP001152799"/>
    </source>
</evidence>
<feature type="compositionally biased region" description="Polar residues" evidence="1">
    <location>
        <begin position="39"/>
        <end position="48"/>
    </location>
</feature>
<feature type="compositionally biased region" description="Polar residues" evidence="1">
    <location>
        <begin position="918"/>
        <end position="931"/>
    </location>
</feature>
<keyword evidence="3" id="KW-1185">Reference proteome</keyword>
<gene>
    <name evidence="2" type="ORF">CEUTPL_LOCUS13078</name>
</gene>
<evidence type="ECO:0000313" key="2">
    <source>
        <dbReference type="EMBL" id="CAG9772672.1"/>
    </source>
</evidence>
<feature type="compositionally biased region" description="Basic and acidic residues" evidence="1">
    <location>
        <begin position="254"/>
        <end position="264"/>
    </location>
</feature>
<feature type="compositionally biased region" description="Polar residues" evidence="1">
    <location>
        <begin position="879"/>
        <end position="893"/>
    </location>
</feature>
<protein>
    <submittedName>
        <fullName evidence="2">Uncharacterized protein</fullName>
    </submittedName>
</protein>
<feature type="region of interest" description="Disordered" evidence="1">
    <location>
        <begin position="807"/>
        <end position="977"/>
    </location>
</feature>
<dbReference type="Proteomes" id="UP001152799">
    <property type="component" value="Chromosome 8"/>
</dbReference>
<evidence type="ECO:0000256" key="1">
    <source>
        <dbReference type="SAM" id="MobiDB-lite"/>
    </source>
</evidence>
<feature type="region of interest" description="Disordered" evidence="1">
    <location>
        <begin position="248"/>
        <end position="282"/>
    </location>
</feature>
<proteinExistence type="predicted"/>
<name>A0A9N9QN60_9CUCU</name>
<sequence>MIQDEEELDYEIEVEDEDRLLESSDQESEKCSSDEDSAPRTTCQTPSNNDRKKINYLRCYRTYANSSRRNYRYSERNTNCSTITDGSYEEDEVNESNNCLTSIDSGVSDPDVSQFTFDENKEDKDYPESPTKHLNYNNNKKPMDFSYEDTVMNSINTTATICNEKNINEDFLKNSHPNNMAIHSPKSSQKQIKKKNIFGNITIQIPTKPKSTNFTRNLILSNNTVTSPNLFQSSENVQTPIKITPISKVTTNKLPDRSPSKKVQEPIISKNKRTSTSQSDGSANSYVDAMAIQSSTNAQEPIKSLNNREIAQSKTGIAKKPTTETAQSLGNLQGPSKPKIIPNNFKVQIIGQERSLVPQPQLSTLDPPQFSRRIAKKPFTWKRTFEKPTILVNSKDISRFIASCTTDDDNNCLKSPNIFKIPLKKPPFKPEWQTVSAPVEIPDSKDDDMFDLTRFFMKSSIASDGDDIADPSFLDNDGMSFYEDDPEKLEMVNEWVSKQPSRIIPSVYRGLCYKTFFNTRRCIKCRNQHNLRVHFANKSNLTKQEIQVGLSFAIEYPSFYEQVLPIFAEIFSSEDDKEGLVYMIHQIFKNNPPINQVNALNTVLINLQQTDLETLQESIQYVLIQVGFRSYISFGEALVEVIISSDNVPSCWPIIRIMITGGLTLPGKLASNFLTKLIKPPIDSKLCREVYTLILKYKFVDITSINSELRDQFFLLAKPQNRVHCEENRRNNVPSTSYPSAFPQQVHFNGPSYNSAPHIQNSSATPEKMLGSNSNENIDFGTLWGTKRLSFKDPYINEDEVFEQFGHDYRDPSKIPNQSKSRMNERPSNFYRASSTGDDSLPSRENLPTKTSGNTFPNRSGFAYNPEGVQYDPMKDYDYSQSKSKPTHQQPQSRDSEYDRLLNNNPEHAHTTQRKYKQPQTQDRLLNNNSEPAHKTKRKHQQPQPQDTEFDRLLNNNSEPPRKKFQLNSGRVVSGPQIDDTFDESFTGIPAARPRQELQYSKPPDEPVFGKLCLNPDYTHNTSLHNLYVESLGGLDMNLDDLALLDEIFVMGKGHDFLKLIEKYKGSKNVRYFITGALAHLKCCNQTMVKVWKRILDGMSRAMPNFYGSSQIRAIIEVITMNILFMQVTCKLWSEAKDLLMIFTDWDSLVTSRLTLMNPQTKLSILGKYLFIAKLLQFTEPKYSYKILTCPELKLMEHESTWPYCEDQCTTRELRNRNFLLNTFLQETYLQDIEVVIDIYKVAFSRNGGISNFNVIPYINPMLERLIAEKNISALEHINKSNVFFEYMDINILKQFLLLMFSHLPMKDGCKIFDICTSRSIYKRICINDILQENILLYTTNTTEEIEIILKYCFYKLVQIRYLPSGFRFWIKTNTISGTDEEMVNDAITTTKNKVVNMLDKFFKIRGRTTTGHDVVEVAKDDLILFLERS</sequence>
<feature type="region of interest" description="Disordered" evidence="1">
    <location>
        <begin position="314"/>
        <end position="340"/>
    </location>
</feature>
<feature type="region of interest" description="Disordered" evidence="1">
    <location>
        <begin position="1"/>
        <end position="49"/>
    </location>
</feature>
<reference evidence="2" key="1">
    <citation type="submission" date="2022-01" db="EMBL/GenBank/DDBJ databases">
        <authorList>
            <person name="King R."/>
        </authorList>
    </citation>
    <scope>NUCLEOTIDE SEQUENCE</scope>
</reference>
<dbReference type="EMBL" id="OU892284">
    <property type="protein sequence ID" value="CAG9772672.1"/>
    <property type="molecule type" value="Genomic_DNA"/>
</dbReference>